<dbReference type="VEuPathDB" id="FungiDB:AeMF1_004741"/>
<keyword evidence="4" id="KW-0560">Oxidoreductase</keyword>
<gene>
    <name evidence="6" type="ORF">Ae201684_009743</name>
</gene>
<dbReference type="EMBL" id="VJMJ01000122">
    <property type="protein sequence ID" value="KAF0733506.1"/>
    <property type="molecule type" value="Genomic_DNA"/>
</dbReference>
<feature type="transmembrane region" description="Helical" evidence="5">
    <location>
        <begin position="80"/>
        <end position="98"/>
    </location>
</feature>
<dbReference type="SUPFAM" id="SSF48264">
    <property type="entry name" value="Cytochrome P450"/>
    <property type="match status" value="1"/>
</dbReference>
<protein>
    <recommendedName>
        <fullName evidence="8">Cytochrome P450</fullName>
    </recommendedName>
</protein>
<name>A0A6G0X148_9STRA</name>
<evidence type="ECO:0008006" key="8">
    <source>
        <dbReference type="Google" id="ProtNLM"/>
    </source>
</evidence>
<evidence type="ECO:0000313" key="6">
    <source>
        <dbReference type="EMBL" id="KAF0733506.1"/>
    </source>
</evidence>
<keyword evidence="7" id="KW-1185">Reference proteome</keyword>
<dbReference type="GO" id="GO:0020037">
    <property type="term" value="F:heme binding"/>
    <property type="evidence" value="ECO:0007669"/>
    <property type="project" value="InterPro"/>
</dbReference>
<organism evidence="6 7">
    <name type="scientific">Aphanomyces euteiches</name>
    <dbReference type="NCBI Taxonomy" id="100861"/>
    <lineage>
        <taxon>Eukaryota</taxon>
        <taxon>Sar</taxon>
        <taxon>Stramenopiles</taxon>
        <taxon>Oomycota</taxon>
        <taxon>Saprolegniomycetes</taxon>
        <taxon>Saprolegniales</taxon>
        <taxon>Verrucalvaceae</taxon>
        <taxon>Aphanomyces</taxon>
    </lineage>
</organism>
<dbReference type="InterPro" id="IPR036396">
    <property type="entry name" value="Cyt_P450_sf"/>
</dbReference>
<keyword evidence="5" id="KW-1133">Transmembrane helix</keyword>
<keyword evidence="3 4" id="KW-0349">Heme</keyword>
<dbReference type="GO" id="GO:0005506">
    <property type="term" value="F:iron ion binding"/>
    <property type="evidence" value="ECO:0007669"/>
    <property type="project" value="InterPro"/>
</dbReference>
<keyword evidence="5" id="KW-0472">Membrane</keyword>
<dbReference type="PANTHER" id="PTHR24305">
    <property type="entry name" value="CYTOCHROME P450"/>
    <property type="match status" value="1"/>
</dbReference>
<sequence length="404" mass="45011">MLITDPVALQHVLVSNGANYPKKPITMAYFRDMILGESLIAVEGKQHHAFRKWMNPLHRLEHQIFHWDLQHNAPVDLSKVLSKLMLSIIGLTVLGFNFDESPVAFEAYEQSMLAISPVMLIGVMTIPGFLSFPIPSLMRRRKAQANLKRIVQQIIQDKLAMPSSEKPKDLLDMILPHSTTEQAIAHTVAFMAAGYDSSSSTLCFVLGTLASHPKVVAALRSEYIKAILKHGSLSSWEAVADLSYTQAVIQETLRVNAVAISTLNRITVADDHIPMSDGSTVFIPKGTSIYVSIAAMHHNPKYWTDPESFIPDRFIEGTPEWNADLALRGGKSHAFHYMPFSFGSKGCIGYRFAMTKLQLIVATLVSKYDFIPTSKTDMRQWFSGATIRPVNLEMSVRRVTPPCA</sequence>
<dbReference type="InterPro" id="IPR001128">
    <property type="entry name" value="Cyt_P450"/>
</dbReference>
<dbReference type="AlphaFoldDB" id="A0A6G0X148"/>
<evidence type="ECO:0000313" key="7">
    <source>
        <dbReference type="Proteomes" id="UP000481153"/>
    </source>
</evidence>
<comment type="similarity">
    <text evidence="2 4">Belongs to the cytochrome P450 family.</text>
</comment>
<keyword evidence="4" id="KW-0503">Monooxygenase</keyword>
<dbReference type="Pfam" id="PF00067">
    <property type="entry name" value="p450"/>
    <property type="match status" value="1"/>
</dbReference>
<dbReference type="Proteomes" id="UP000481153">
    <property type="component" value="Unassembled WGS sequence"/>
</dbReference>
<dbReference type="GO" id="GO:0004497">
    <property type="term" value="F:monooxygenase activity"/>
    <property type="evidence" value="ECO:0007669"/>
    <property type="project" value="UniProtKB-KW"/>
</dbReference>
<reference evidence="6 7" key="1">
    <citation type="submission" date="2019-07" db="EMBL/GenBank/DDBJ databases">
        <title>Genomics analysis of Aphanomyces spp. identifies a new class of oomycete effector associated with host adaptation.</title>
        <authorList>
            <person name="Gaulin E."/>
        </authorList>
    </citation>
    <scope>NUCLEOTIDE SEQUENCE [LARGE SCALE GENOMIC DNA]</scope>
    <source>
        <strain evidence="6 7">ATCC 201684</strain>
    </source>
</reference>
<comment type="cofactor">
    <cofactor evidence="1 3">
        <name>heme</name>
        <dbReference type="ChEBI" id="CHEBI:30413"/>
    </cofactor>
</comment>
<feature type="binding site" description="axial binding residue" evidence="3">
    <location>
        <position position="347"/>
    </location>
    <ligand>
        <name>heme</name>
        <dbReference type="ChEBI" id="CHEBI:30413"/>
    </ligand>
    <ligandPart>
        <name>Fe</name>
        <dbReference type="ChEBI" id="CHEBI:18248"/>
    </ligandPart>
</feature>
<evidence type="ECO:0000256" key="4">
    <source>
        <dbReference type="RuleBase" id="RU000461"/>
    </source>
</evidence>
<dbReference type="InterPro" id="IPR002401">
    <property type="entry name" value="Cyt_P450_E_grp-I"/>
</dbReference>
<dbReference type="InterPro" id="IPR017972">
    <property type="entry name" value="Cyt_P450_CS"/>
</dbReference>
<evidence type="ECO:0000256" key="1">
    <source>
        <dbReference type="ARBA" id="ARBA00001971"/>
    </source>
</evidence>
<dbReference type="PANTHER" id="PTHR24305:SF166">
    <property type="entry name" value="CYTOCHROME P450 12A4, MITOCHONDRIAL-RELATED"/>
    <property type="match status" value="1"/>
</dbReference>
<dbReference type="InterPro" id="IPR050121">
    <property type="entry name" value="Cytochrome_P450_monoxygenase"/>
</dbReference>
<accession>A0A6G0X148</accession>
<dbReference type="GO" id="GO:0016705">
    <property type="term" value="F:oxidoreductase activity, acting on paired donors, with incorporation or reduction of molecular oxygen"/>
    <property type="evidence" value="ECO:0007669"/>
    <property type="project" value="InterPro"/>
</dbReference>
<keyword evidence="3 4" id="KW-0479">Metal-binding</keyword>
<comment type="caution">
    <text evidence="6">The sequence shown here is derived from an EMBL/GenBank/DDBJ whole genome shotgun (WGS) entry which is preliminary data.</text>
</comment>
<dbReference type="Gene3D" id="1.10.630.10">
    <property type="entry name" value="Cytochrome P450"/>
    <property type="match status" value="1"/>
</dbReference>
<proteinExistence type="inferred from homology"/>
<evidence type="ECO:0000256" key="5">
    <source>
        <dbReference type="SAM" id="Phobius"/>
    </source>
</evidence>
<keyword evidence="3 4" id="KW-0408">Iron</keyword>
<dbReference type="PROSITE" id="PS00086">
    <property type="entry name" value="CYTOCHROME_P450"/>
    <property type="match status" value="1"/>
</dbReference>
<dbReference type="PRINTS" id="PR00463">
    <property type="entry name" value="EP450I"/>
</dbReference>
<evidence type="ECO:0000256" key="2">
    <source>
        <dbReference type="ARBA" id="ARBA00010617"/>
    </source>
</evidence>
<keyword evidence="5" id="KW-0812">Transmembrane</keyword>
<evidence type="ECO:0000256" key="3">
    <source>
        <dbReference type="PIRSR" id="PIRSR602401-1"/>
    </source>
</evidence>
<dbReference type="PRINTS" id="PR00385">
    <property type="entry name" value="P450"/>
</dbReference>
<feature type="transmembrane region" description="Helical" evidence="5">
    <location>
        <begin position="110"/>
        <end position="132"/>
    </location>
</feature>